<reference evidence="8 9" key="1">
    <citation type="submission" date="2012-11" db="EMBL/GenBank/DDBJ databases">
        <title>Genome assembly of Thiorhodococcus sp. AK35.</title>
        <authorList>
            <person name="Nupur N."/>
            <person name="Khatri I."/>
            <person name="Subramanian S."/>
            <person name="Pinnaka A."/>
        </authorList>
    </citation>
    <scope>NUCLEOTIDE SEQUENCE [LARGE SCALE GENOMIC DNA]</scope>
    <source>
        <strain evidence="8 9">AK35</strain>
    </source>
</reference>
<dbReference type="PANTHER" id="PTHR30349">
    <property type="entry name" value="PHAGE INTEGRASE-RELATED"/>
    <property type="match status" value="1"/>
</dbReference>
<dbReference type="InterPro" id="IPR011010">
    <property type="entry name" value="DNA_brk_join_enz"/>
</dbReference>
<evidence type="ECO:0000259" key="6">
    <source>
        <dbReference type="PROSITE" id="PS51898"/>
    </source>
</evidence>
<dbReference type="GO" id="GO:0015074">
    <property type="term" value="P:DNA integration"/>
    <property type="evidence" value="ECO:0007669"/>
    <property type="project" value="UniProtKB-KW"/>
</dbReference>
<dbReference type="EMBL" id="AONC01000003">
    <property type="protein sequence ID" value="EXJ16953.1"/>
    <property type="molecule type" value="Genomic_DNA"/>
</dbReference>
<evidence type="ECO:0000313" key="9">
    <source>
        <dbReference type="Proteomes" id="UP000019460"/>
    </source>
</evidence>
<dbReference type="eggNOG" id="COG4974">
    <property type="taxonomic scope" value="Bacteria"/>
</dbReference>
<accession>W9VBJ4</accession>
<gene>
    <name evidence="8" type="ORF">D779_1776</name>
</gene>
<keyword evidence="3 5" id="KW-0238">DNA-binding</keyword>
<dbReference type="PANTHER" id="PTHR30349:SF64">
    <property type="entry name" value="PROPHAGE INTEGRASE INTD-RELATED"/>
    <property type="match status" value="1"/>
</dbReference>
<proteinExistence type="inferred from homology"/>
<protein>
    <submittedName>
        <fullName evidence="8">Integrase</fullName>
    </submittedName>
</protein>
<dbReference type="Proteomes" id="UP000019460">
    <property type="component" value="Unassembled WGS sequence"/>
</dbReference>
<organism evidence="8 9">
    <name type="scientific">Imhoffiella purpurea</name>
    <dbReference type="NCBI Taxonomy" id="1249627"/>
    <lineage>
        <taxon>Bacteria</taxon>
        <taxon>Pseudomonadati</taxon>
        <taxon>Pseudomonadota</taxon>
        <taxon>Gammaproteobacteria</taxon>
        <taxon>Chromatiales</taxon>
        <taxon>Chromatiaceae</taxon>
        <taxon>Imhoffiella</taxon>
    </lineage>
</organism>
<name>W9VBJ4_9GAMM</name>
<dbReference type="PATRIC" id="fig|1249627.3.peg.237"/>
<dbReference type="InterPro" id="IPR044068">
    <property type="entry name" value="CB"/>
</dbReference>
<evidence type="ECO:0000313" key="8">
    <source>
        <dbReference type="EMBL" id="EXJ16953.1"/>
    </source>
</evidence>
<evidence type="ECO:0000256" key="1">
    <source>
        <dbReference type="ARBA" id="ARBA00008857"/>
    </source>
</evidence>
<comment type="caution">
    <text evidence="8">The sequence shown here is derived from an EMBL/GenBank/DDBJ whole genome shotgun (WGS) entry which is preliminary data.</text>
</comment>
<evidence type="ECO:0000256" key="4">
    <source>
        <dbReference type="ARBA" id="ARBA00023172"/>
    </source>
</evidence>
<evidence type="ECO:0000256" key="2">
    <source>
        <dbReference type="ARBA" id="ARBA00022908"/>
    </source>
</evidence>
<dbReference type="InterPro" id="IPR002104">
    <property type="entry name" value="Integrase_catalytic"/>
</dbReference>
<dbReference type="InterPro" id="IPR013762">
    <property type="entry name" value="Integrase-like_cat_sf"/>
</dbReference>
<evidence type="ECO:0000256" key="5">
    <source>
        <dbReference type="PROSITE-ProRule" id="PRU01248"/>
    </source>
</evidence>
<evidence type="ECO:0000256" key="3">
    <source>
        <dbReference type="ARBA" id="ARBA00023125"/>
    </source>
</evidence>
<dbReference type="Pfam" id="PF00589">
    <property type="entry name" value="Phage_integrase"/>
    <property type="match status" value="1"/>
</dbReference>
<comment type="similarity">
    <text evidence="1">Belongs to the 'phage' integrase family.</text>
</comment>
<keyword evidence="4" id="KW-0233">DNA recombination</keyword>
<dbReference type="AlphaFoldDB" id="W9VBJ4"/>
<sequence length="295" mass="33387">MTRYLIETAGERRSESSVKLNIARLRLTFAQFDIQALEREHIRGYIAQRKEEGVGNATINRELQALGGAINYANIHWQWNLPNPVKGNMLKEPDGRLRWITREEANRLIDAAQLQPKAAHLAPLITLALHTGMRRGEMLGLEWSRVDLQGSLIYLESHHTKAKKRRSVALNKTAREAILAQARFRAAHCPAAPWVFCDKEGNRIASVKRSFATACRVAEIEGFRFHDLRHTCAAWLVQAGVPMAEVRDVLGHCTLAMTERYAHLAPENLRAAVAHLDRSESRFSHVTPERSREAL</sequence>
<dbReference type="Gene3D" id="1.10.150.130">
    <property type="match status" value="1"/>
</dbReference>
<feature type="domain" description="Tyr recombinase" evidence="6">
    <location>
        <begin position="95"/>
        <end position="274"/>
    </location>
</feature>
<evidence type="ECO:0000259" key="7">
    <source>
        <dbReference type="PROSITE" id="PS51900"/>
    </source>
</evidence>
<dbReference type="CDD" id="cd00796">
    <property type="entry name" value="INT_Rci_Hp1_C"/>
    <property type="match status" value="1"/>
</dbReference>
<dbReference type="STRING" id="1249627.D779_1776"/>
<dbReference type="GO" id="GO:0006310">
    <property type="term" value="P:DNA recombination"/>
    <property type="evidence" value="ECO:0007669"/>
    <property type="project" value="UniProtKB-KW"/>
</dbReference>
<dbReference type="SUPFAM" id="SSF56349">
    <property type="entry name" value="DNA breaking-rejoining enzymes"/>
    <property type="match status" value="1"/>
</dbReference>
<dbReference type="GO" id="GO:0003677">
    <property type="term" value="F:DNA binding"/>
    <property type="evidence" value="ECO:0007669"/>
    <property type="project" value="UniProtKB-UniRule"/>
</dbReference>
<dbReference type="PROSITE" id="PS51898">
    <property type="entry name" value="TYR_RECOMBINASE"/>
    <property type="match status" value="1"/>
</dbReference>
<dbReference type="InterPro" id="IPR050090">
    <property type="entry name" value="Tyrosine_recombinase_XerCD"/>
</dbReference>
<dbReference type="PROSITE" id="PS51900">
    <property type="entry name" value="CB"/>
    <property type="match status" value="1"/>
</dbReference>
<dbReference type="InterPro" id="IPR010998">
    <property type="entry name" value="Integrase_recombinase_N"/>
</dbReference>
<keyword evidence="9" id="KW-1185">Reference proteome</keyword>
<feature type="domain" description="Core-binding (CB)" evidence="7">
    <location>
        <begin position="1"/>
        <end position="74"/>
    </location>
</feature>
<dbReference type="Gene3D" id="1.10.443.10">
    <property type="entry name" value="Intergrase catalytic core"/>
    <property type="match status" value="1"/>
</dbReference>
<keyword evidence="2" id="KW-0229">DNA integration</keyword>